<accession>A0A9Q0QNG8</accession>
<reference evidence="2" key="1">
    <citation type="journal article" date="2023" name="Plant J.">
        <title>The genome of the king protea, Protea cynaroides.</title>
        <authorList>
            <person name="Chang J."/>
            <person name="Duong T.A."/>
            <person name="Schoeman C."/>
            <person name="Ma X."/>
            <person name="Roodt D."/>
            <person name="Barker N."/>
            <person name="Li Z."/>
            <person name="Van de Peer Y."/>
            <person name="Mizrachi E."/>
        </authorList>
    </citation>
    <scope>NUCLEOTIDE SEQUENCE</scope>
    <source>
        <tissue evidence="2">Young leaves</tissue>
    </source>
</reference>
<dbReference type="Proteomes" id="UP001141806">
    <property type="component" value="Unassembled WGS sequence"/>
</dbReference>
<evidence type="ECO:0000313" key="2">
    <source>
        <dbReference type="EMBL" id="KAJ4965849.1"/>
    </source>
</evidence>
<dbReference type="EMBL" id="JAMYWD010000007">
    <property type="protein sequence ID" value="KAJ4965849.1"/>
    <property type="molecule type" value="Genomic_DNA"/>
</dbReference>
<gene>
    <name evidence="2" type="ORF">NE237_017698</name>
</gene>
<comment type="caution">
    <text evidence="2">The sequence shown here is derived from an EMBL/GenBank/DDBJ whole genome shotgun (WGS) entry which is preliminary data.</text>
</comment>
<sequence length="122" mass="13410">MAEHEEIYHQYDDGNGNRKHDRVFVVRYNTYIENLTGCTFTTTLILHSYNEAALRTGSAPDNLAACCARDGPADLLTAKLNSSDKLKASLELVFTKRIQPEELGPKGPLPHSSFASCPAAVE</sequence>
<keyword evidence="3" id="KW-1185">Reference proteome</keyword>
<organism evidence="2 3">
    <name type="scientific">Protea cynaroides</name>
    <dbReference type="NCBI Taxonomy" id="273540"/>
    <lineage>
        <taxon>Eukaryota</taxon>
        <taxon>Viridiplantae</taxon>
        <taxon>Streptophyta</taxon>
        <taxon>Embryophyta</taxon>
        <taxon>Tracheophyta</taxon>
        <taxon>Spermatophyta</taxon>
        <taxon>Magnoliopsida</taxon>
        <taxon>Proteales</taxon>
        <taxon>Proteaceae</taxon>
        <taxon>Protea</taxon>
    </lineage>
</organism>
<feature type="region of interest" description="Disordered" evidence="1">
    <location>
        <begin position="101"/>
        <end position="122"/>
    </location>
</feature>
<evidence type="ECO:0000256" key="1">
    <source>
        <dbReference type="SAM" id="MobiDB-lite"/>
    </source>
</evidence>
<protein>
    <submittedName>
        <fullName evidence="2">Uncharacterized protein</fullName>
    </submittedName>
</protein>
<dbReference type="AlphaFoldDB" id="A0A9Q0QNG8"/>
<proteinExistence type="predicted"/>
<evidence type="ECO:0000313" key="3">
    <source>
        <dbReference type="Proteomes" id="UP001141806"/>
    </source>
</evidence>
<name>A0A9Q0QNG8_9MAGN</name>